<dbReference type="EMBL" id="NCKW01015479">
    <property type="protein sequence ID" value="POM62946.1"/>
    <property type="molecule type" value="Genomic_DNA"/>
</dbReference>
<proteinExistence type="predicted"/>
<sequence>MEAVGDLFSRSIQHSIEEEGILAYEDGSSKYAAVYNMDQTAIYIDMNGKTTIEFVGAPTVDVLQGSAVNGFRATVFLAASATGHKLLPFVVFAGVPGARVAAEVSDPAFGADNVEHTVQRKAYCDEPEWLQRFWTLRLVQIMLSILFSGRHIVTNML</sequence>
<reference evidence="1 2" key="1">
    <citation type="journal article" date="2017" name="Genome Biol. Evol.">
        <title>Phytophthora megakarya and P. palmivora, closely related causal agents of cacao black pod rot, underwent increases in genome sizes and gene numbers by different mechanisms.</title>
        <authorList>
            <person name="Ali S.S."/>
            <person name="Shao J."/>
            <person name="Lary D.J."/>
            <person name="Kronmiller B."/>
            <person name="Shen D."/>
            <person name="Strem M.D."/>
            <person name="Amoako-Attah I."/>
            <person name="Akrofi A.Y."/>
            <person name="Begoude B.A."/>
            <person name="Ten Hoopen G.M."/>
            <person name="Coulibaly K."/>
            <person name="Kebe B.I."/>
            <person name="Melnick R.L."/>
            <person name="Guiltinan M.J."/>
            <person name="Tyler B.M."/>
            <person name="Meinhardt L.W."/>
            <person name="Bailey B.A."/>
        </authorList>
    </citation>
    <scope>NUCLEOTIDE SEQUENCE [LARGE SCALE GENOMIC DNA]</scope>
    <source>
        <strain evidence="2">sbr112.9</strain>
    </source>
</reference>
<dbReference type="Proteomes" id="UP000237271">
    <property type="component" value="Unassembled WGS sequence"/>
</dbReference>
<comment type="caution">
    <text evidence="1">The sequence shown here is derived from an EMBL/GenBank/DDBJ whole genome shotgun (WGS) entry which is preliminary data.</text>
</comment>
<protein>
    <submittedName>
        <fullName evidence="1">Uncharacterized protein</fullName>
    </submittedName>
</protein>
<evidence type="ECO:0000313" key="1">
    <source>
        <dbReference type="EMBL" id="POM62946.1"/>
    </source>
</evidence>
<dbReference type="OrthoDB" id="121385at2759"/>
<gene>
    <name evidence="1" type="ORF">PHPALM_27836</name>
</gene>
<dbReference type="AlphaFoldDB" id="A0A2P4XBL6"/>
<evidence type="ECO:0000313" key="2">
    <source>
        <dbReference type="Proteomes" id="UP000237271"/>
    </source>
</evidence>
<accession>A0A2P4XBL6</accession>
<keyword evidence="2" id="KW-1185">Reference proteome</keyword>
<name>A0A2P4XBL6_9STRA</name>
<organism evidence="1 2">
    <name type="scientific">Phytophthora palmivora</name>
    <dbReference type="NCBI Taxonomy" id="4796"/>
    <lineage>
        <taxon>Eukaryota</taxon>
        <taxon>Sar</taxon>
        <taxon>Stramenopiles</taxon>
        <taxon>Oomycota</taxon>
        <taxon>Peronosporomycetes</taxon>
        <taxon>Peronosporales</taxon>
        <taxon>Peronosporaceae</taxon>
        <taxon>Phytophthora</taxon>
    </lineage>
</organism>